<dbReference type="AlphaFoldDB" id="A0A290QDZ6"/>
<evidence type="ECO:0000256" key="1">
    <source>
        <dbReference type="ARBA" id="ARBA00012604"/>
    </source>
</evidence>
<accession>A0A290QDZ6</accession>
<keyword evidence="16" id="KW-1185">Reference proteome</keyword>
<dbReference type="Pfam" id="PF00258">
    <property type="entry name" value="Flavodoxin_1"/>
    <property type="match status" value="1"/>
</dbReference>
<dbReference type="Pfam" id="PF00667">
    <property type="entry name" value="FAD_binding_1"/>
    <property type="match status" value="2"/>
</dbReference>
<dbReference type="Gene3D" id="3.40.50.360">
    <property type="match status" value="1"/>
</dbReference>
<dbReference type="PIRSF" id="PIRSF000207">
    <property type="entry name" value="SiR-FP_CysJ"/>
    <property type="match status" value="1"/>
</dbReference>
<feature type="binding site" evidence="12">
    <location>
        <begin position="512"/>
        <end position="516"/>
    </location>
    <ligand>
        <name>NADP(+)</name>
        <dbReference type="ChEBI" id="CHEBI:58349"/>
    </ligand>
</feature>
<dbReference type="Gene3D" id="1.20.990.10">
    <property type="entry name" value="NADPH-cytochrome p450 Reductase, Chain A, domain 3"/>
    <property type="match status" value="1"/>
</dbReference>
<evidence type="ECO:0000313" key="15">
    <source>
        <dbReference type="EMBL" id="ATC62561.1"/>
    </source>
</evidence>
<keyword evidence="3" id="KW-0028">Amino-acid biosynthesis</keyword>
<keyword evidence="5 12" id="KW-0288">FMN</keyword>
<comment type="cofactor">
    <cofactor evidence="12">
        <name>FAD</name>
        <dbReference type="ChEBI" id="CHEBI:57692"/>
    </cofactor>
    <text evidence="12">Binds 1 FAD per subunit.</text>
</comment>
<dbReference type="PRINTS" id="PR00371">
    <property type="entry name" value="FPNCR"/>
</dbReference>
<dbReference type="SUPFAM" id="SSF52343">
    <property type="entry name" value="Ferredoxin reductase-like, C-terminal NADP-linked domain"/>
    <property type="match status" value="1"/>
</dbReference>
<dbReference type="PROSITE" id="PS50902">
    <property type="entry name" value="FLAVODOXIN_LIKE"/>
    <property type="match status" value="1"/>
</dbReference>
<comment type="catalytic activity">
    <reaction evidence="11">
        <text>hydrogen sulfide + 3 NADP(+) + 3 H2O = sulfite + 3 NADPH + 4 H(+)</text>
        <dbReference type="Rhea" id="RHEA:13801"/>
        <dbReference type="ChEBI" id="CHEBI:15377"/>
        <dbReference type="ChEBI" id="CHEBI:15378"/>
        <dbReference type="ChEBI" id="CHEBI:17359"/>
        <dbReference type="ChEBI" id="CHEBI:29919"/>
        <dbReference type="ChEBI" id="CHEBI:57783"/>
        <dbReference type="ChEBI" id="CHEBI:58349"/>
        <dbReference type="EC" id="1.8.1.2"/>
    </reaction>
</comment>
<keyword evidence="4" id="KW-0285">Flavoprotein</keyword>
<dbReference type="Gene3D" id="3.40.50.80">
    <property type="entry name" value="Nucleotide-binding domain of ferredoxin-NADP reductase (FNR) module"/>
    <property type="match status" value="1"/>
</dbReference>
<feature type="binding site" evidence="12">
    <location>
        <begin position="390"/>
        <end position="392"/>
    </location>
    <ligand>
        <name>FAD</name>
        <dbReference type="ChEBI" id="CHEBI:57692"/>
    </ligand>
</feature>
<evidence type="ECO:0000256" key="11">
    <source>
        <dbReference type="ARBA" id="ARBA00052219"/>
    </source>
</evidence>
<protein>
    <recommendedName>
        <fullName evidence="1">assimilatory sulfite reductase (NADPH)</fullName>
        <ecNumber evidence="1">1.8.1.2</ecNumber>
    </recommendedName>
</protein>
<dbReference type="InterPro" id="IPR039261">
    <property type="entry name" value="FNR_nucleotide-bd"/>
</dbReference>
<dbReference type="Gene3D" id="2.40.30.10">
    <property type="entry name" value="Translation factors"/>
    <property type="match status" value="1"/>
</dbReference>
<dbReference type="InterPro" id="IPR010199">
    <property type="entry name" value="CysJ"/>
</dbReference>
<gene>
    <name evidence="15" type="ORF">CMV30_00415</name>
</gene>
<reference evidence="15 16" key="1">
    <citation type="submission" date="2017-09" db="EMBL/GenBank/DDBJ databases">
        <title>Complete genome sequence of Verrucomicrobial strain HZ-65, isolated from freshwater.</title>
        <authorList>
            <person name="Choi A."/>
        </authorList>
    </citation>
    <scope>NUCLEOTIDE SEQUENCE [LARGE SCALE GENOMIC DNA]</scope>
    <source>
        <strain evidence="15 16">HZ-65</strain>
    </source>
</reference>
<organism evidence="15 16">
    <name type="scientific">Nibricoccus aquaticus</name>
    <dbReference type="NCBI Taxonomy" id="2576891"/>
    <lineage>
        <taxon>Bacteria</taxon>
        <taxon>Pseudomonadati</taxon>
        <taxon>Verrucomicrobiota</taxon>
        <taxon>Opitutia</taxon>
        <taxon>Opitutales</taxon>
        <taxon>Opitutaceae</taxon>
        <taxon>Nibricoccus</taxon>
    </lineage>
</organism>
<feature type="domain" description="FAD-binding FR-type" evidence="14">
    <location>
        <begin position="222"/>
        <end position="435"/>
    </location>
</feature>
<dbReference type="InterPro" id="IPR001433">
    <property type="entry name" value="OxRdtase_FAD/NAD-bd"/>
</dbReference>
<dbReference type="PANTHER" id="PTHR19384">
    <property type="entry name" value="NITRIC OXIDE SYNTHASE-RELATED"/>
    <property type="match status" value="1"/>
</dbReference>
<dbReference type="InterPro" id="IPR008254">
    <property type="entry name" value="Flavodoxin/NO_synth"/>
</dbReference>
<dbReference type="InterPro" id="IPR023173">
    <property type="entry name" value="NADPH_Cyt_P450_Rdtase_alpha"/>
</dbReference>
<dbReference type="SUPFAM" id="SSF63380">
    <property type="entry name" value="Riboflavin synthase domain-like"/>
    <property type="match status" value="1"/>
</dbReference>
<feature type="binding site" evidence="12">
    <location>
        <begin position="137"/>
        <end position="146"/>
    </location>
    <ligand>
        <name>FMN</name>
        <dbReference type="ChEBI" id="CHEBI:58210"/>
    </ligand>
</feature>
<dbReference type="InterPro" id="IPR017938">
    <property type="entry name" value="Riboflavin_synthase-like_b-brl"/>
</dbReference>
<dbReference type="GO" id="GO:0004783">
    <property type="term" value="F:sulfite reductase (NADPH) activity"/>
    <property type="evidence" value="ECO:0007669"/>
    <property type="project" value="UniProtKB-EC"/>
</dbReference>
<dbReference type="GO" id="GO:0019344">
    <property type="term" value="P:cysteine biosynthetic process"/>
    <property type="evidence" value="ECO:0007669"/>
    <property type="project" value="UniProtKB-KW"/>
</dbReference>
<dbReference type="KEGG" id="vbh:CMV30_00415"/>
<dbReference type="Proteomes" id="UP000217265">
    <property type="component" value="Chromosome"/>
</dbReference>
<dbReference type="PANTHER" id="PTHR19384:SF128">
    <property type="entry name" value="NADPH OXIDOREDUCTASE A"/>
    <property type="match status" value="1"/>
</dbReference>
<evidence type="ECO:0000256" key="4">
    <source>
        <dbReference type="ARBA" id="ARBA00022630"/>
    </source>
</evidence>
<comment type="cofactor">
    <cofactor evidence="12">
        <name>FMN</name>
        <dbReference type="ChEBI" id="CHEBI:58210"/>
    </cofactor>
    <text evidence="12">Binds 1 FMN per subunit.</text>
</comment>
<evidence type="ECO:0000256" key="7">
    <source>
        <dbReference type="ARBA" id="ARBA00022857"/>
    </source>
</evidence>
<dbReference type="PROSITE" id="PS51384">
    <property type="entry name" value="FAD_FR"/>
    <property type="match status" value="1"/>
</dbReference>
<name>A0A290QDZ6_9BACT</name>
<dbReference type="CDD" id="cd06199">
    <property type="entry name" value="SiR"/>
    <property type="match status" value="1"/>
</dbReference>
<dbReference type="InterPro" id="IPR029039">
    <property type="entry name" value="Flavoprotein-like_sf"/>
</dbReference>
<evidence type="ECO:0000259" key="13">
    <source>
        <dbReference type="PROSITE" id="PS50902"/>
    </source>
</evidence>
<evidence type="ECO:0000256" key="8">
    <source>
        <dbReference type="ARBA" id="ARBA00022982"/>
    </source>
</evidence>
<dbReference type="EC" id="1.8.1.2" evidence="1"/>
<feature type="binding site" evidence="12">
    <location>
        <position position="548"/>
    </location>
    <ligand>
        <name>NADP(+)</name>
        <dbReference type="ChEBI" id="CHEBI:58349"/>
    </ligand>
</feature>
<dbReference type="OrthoDB" id="9789468at2"/>
<feature type="binding site" evidence="12">
    <location>
        <begin position="506"/>
        <end position="507"/>
    </location>
    <ligand>
        <name>NADP(+)</name>
        <dbReference type="ChEBI" id="CHEBI:58349"/>
    </ligand>
</feature>
<dbReference type="EMBL" id="CP023344">
    <property type="protein sequence ID" value="ATC62561.1"/>
    <property type="molecule type" value="Genomic_DNA"/>
</dbReference>
<evidence type="ECO:0000256" key="9">
    <source>
        <dbReference type="ARBA" id="ARBA00023002"/>
    </source>
</evidence>
<evidence type="ECO:0000256" key="6">
    <source>
        <dbReference type="ARBA" id="ARBA00022827"/>
    </source>
</evidence>
<dbReference type="RefSeq" id="WP_096054196.1">
    <property type="nucleotide sequence ID" value="NZ_CP023344.1"/>
</dbReference>
<evidence type="ECO:0000256" key="3">
    <source>
        <dbReference type="ARBA" id="ARBA00022605"/>
    </source>
</evidence>
<sequence>MSSIPLLPETAPFSPEQRAWLNGFFAGLFSRTNSSAAPAVAAATLQPLTILFGSQTGTSESLAKRAAKEAGKRGFAPTVVDMAQTDIAKLAGEKNALVITSTYGDGEPPDNAKSLWEALAKDDAPSLASLNFSVCALGDTNYAQFCRCGIDFDQRLEKCGAKRIADRADCDLEYDEKFTKWLDASLNALGSASAAPSPAATSSAPAAATDSDAHGESLYSKKNPYASLLLSSRNLNAPGSAKSVHHIEFDLAGSGLAYEAGDALGVIPHNCPELVADVLTALGFDGEEAIASADGSTTSLRQALTTTYDLGKPSPDLLAAVAKKTTAPVTAGASVAATSPAPHHVIDVLHAYPDAKFTAAEFVALLKKIQPRLYSISSSPKAHPGQVHLTVGAVRYDLHGRPRKGVCSTFLADRAKPGDTRIGVFVHSNKAFRPPANPDAPMIMVGPGTGIAPFRAFLEERMASGAKGKNWLFFGDQKASTDFLYQDELTALQKSGVLTRLDTAFSRDQQEKIYVQNRMLEAAAELFAWLEAGGHFYVCGDASRMAKDVDAALHKVVELAGKKTPEQAAAYIQNLKTTKRYARDVY</sequence>
<keyword evidence="7 12" id="KW-0521">NADP</keyword>
<keyword evidence="2" id="KW-0813">Transport</keyword>
<feature type="binding site" evidence="12">
    <location>
        <begin position="101"/>
        <end position="104"/>
    </location>
    <ligand>
        <name>FMN</name>
        <dbReference type="ChEBI" id="CHEBI:58210"/>
    </ligand>
</feature>
<dbReference type="InterPro" id="IPR001094">
    <property type="entry name" value="Flavdoxin-like"/>
</dbReference>
<feature type="binding site" evidence="12">
    <location>
        <position position="586"/>
    </location>
    <ligand>
        <name>FAD</name>
        <dbReference type="ChEBI" id="CHEBI:57692"/>
    </ligand>
</feature>
<dbReference type="InterPro" id="IPR003097">
    <property type="entry name" value="CysJ-like_FAD-binding"/>
</dbReference>
<evidence type="ECO:0000313" key="16">
    <source>
        <dbReference type="Proteomes" id="UP000217265"/>
    </source>
</evidence>
<evidence type="ECO:0000259" key="14">
    <source>
        <dbReference type="PROSITE" id="PS51384"/>
    </source>
</evidence>
<keyword evidence="10" id="KW-0198">Cysteine biosynthesis</keyword>
<feature type="binding site" evidence="12">
    <location>
        <position position="396"/>
    </location>
    <ligand>
        <name>FAD</name>
        <dbReference type="ChEBI" id="CHEBI:57692"/>
    </ligand>
</feature>
<dbReference type="NCBIfam" id="NF004859">
    <property type="entry name" value="PRK06214.1"/>
    <property type="match status" value="1"/>
</dbReference>
<dbReference type="GO" id="GO:0010181">
    <property type="term" value="F:FMN binding"/>
    <property type="evidence" value="ECO:0007669"/>
    <property type="project" value="InterPro"/>
</dbReference>
<keyword evidence="9" id="KW-0560">Oxidoreductase</keyword>
<dbReference type="Pfam" id="PF00175">
    <property type="entry name" value="NAD_binding_1"/>
    <property type="match status" value="1"/>
</dbReference>
<evidence type="ECO:0000256" key="2">
    <source>
        <dbReference type="ARBA" id="ARBA00022448"/>
    </source>
</evidence>
<feature type="binding site" evidence="12">
    <location>
        <begin position="372"/>
        <end position="375"/>
    </location>
    <ligand>
        <name>FAD</name>
        <dbReference type="ChEBI" id="CHEBI:57692"/>
    </ligand>
</feature>
<evidence type="ECO:0000256" key="12">
    <source>
        <dbReference type="PIRSR" id="PIRSR000207-1"/>
    </source>
</evidence>
<dbReference type="SUPFAM" id="SSF52218">
    <property type="entry name" value="Flavoproteins"/>
    <property type="match status" value="1"/>
</dbReference>
<evidence type="ECO:0000256" key="5">
    <source>
        <dbReference type="ARBA" id="ARBA00022643"/>
    </source>
</evidence>
<keyword evidence="8" id="KW-0249">Electron transport</keyword>
<dbReference type="InterPro" id="IPR001709">
    <property type="entry name" value="Flavoprot_Pyr_Nucl_cyt_Rdtase"/>
</dbReference>
<feature type="domain" description="Flavodoxin-like" evidence="13">
    <location>
        <begin position="48"/>
        <end position="186"/>
    </location>
</feature>
<keyword evidence="6 12" id="KW-0274">FAD</keyword>
<evidence type="ECO:0000256" key="10">
    <source>
        <dbReference type="ARBA" id="ARBA00023192"/>
    </source>
</evidence>
<dbReference type="InterPro" id="IPR017927">
    <property type="entry name" value="FAD-bd_FR_type"/>
</dbReference>
<dbReference type="PRINTS" id="PR00369">
    <property type="entry name" value="FLAVODOXIN"/>
</dbReference>
<dbReference type="GO" id="GO:0005829">
    <property type="term" value="C:cytosol"/>
    <property type="evidence" value="ECO:0007669"/>
    <property type="project" value="TreeGrafter"/>
</dbReference>
<proteinExistence type="predicted"/>
<dbReference type="FunFam" id="3.40.50.80:FF:000001">
    <property type="entry name" value="NADPH--cytochrome P450 reductase 1"/>
    <property type="match status" value="1"/>
</dbReference>
<dbReference type="GO" id="GO:0050660">
    <property type="term" value="F:flavin adenine dinucleotide binding"/>
    <property type="evidence" value="ECO:0007669"/>
    <property type="project" value="InterPro"/>
</dbReference>
<feature type="binding site" evidence="12">
    <location>
        <begin position="405"/>
        <end position="408"/>
    </location>
    <ligand>
        <name>FAD</name>
        <dbReference type="ChEBI" id="CHEBI:57692"/>
    </ligand>
</feature>